<gene>
    <name evidence="1" type="ORF">FHS55_002755</name>
</gene>
<keyword evidence="2" id="KW-1185">Reference proteome</keyword>
<accession>A0A839ZBK2</accession>
<protein>
    <submittedName>
        <fullName evidence="1">Uncharacterized protein</fullName>
    </submittedName>
</protein>
<proteinExistence type="predicted"/>
<dbReference type="AlphaFoldDB" id="A0A839ZBK2"/>
<dbReference type="EMBL" id="JACICD010000005">
    <property type="protein sequence ID" value="MBB3772143.1"/>
    <property type="molecule type" value="Genomic_DNA"/>
</dbReference>
<reference evidence="1 2" key="1">
    <citation type="submission" date="2020-08" db="EMBL/GenBank/DDBJ databases">
        <title>Genomic Encyclopedia of Type Strains, Phase IV (KMG-IV): sequencing the most valuable type-strain genomes for metagenomic binning, comparative biology and taxonomic classification.</title>
        <authorList>
            <person name="Goeker M."/>
        </authorList>
    </citation>
    <scope>NUCLEOTIDE SEQUENCE [LARGE SCALE GENOMIC DNA]</scope>
    <source>
        <strain evidence="1 2">DSM 5895</strain>
    </source>
</reference>
<evidence type="ECO:0000313" key="1">
    <source>
        <dbReference type="EMBL" id="MBB3772143.1"/>
    </source>
</evidence>
<sequence>MSFERQIHIQIDDMAAVRITAAFTESDRQPDDFSITVRDVRGYEPAYVARWTLQQVDGTFTLVPAMGIGTGLCLAGCFADVVTGDLVGCLAAARSRADARACISQHGFGQALKSLACVLGCLGIV</sequence>
<dbReference type="Proteomes" id="UP000533469">
    <property type="component" value="Unassembled WGS sequence"/>
</dbReference>
<organism evidence="1 2">
    <name type="scientific">Ancylobacter tetraedralis</name>
    <dbReference type="NCBI Taxonomy" id="217068"/>
    <lineage>
        <taxon>Bacteria</taxon>
        <taxon>Pseudomonadati</taxon>
        <taxon>Pseudomonadota</taxon>
        <taxon>Alphaproteobacteria</taxon>
        <taxon>Hyphomicrobiales</taxon>
        <taxon>Xanthobacteraceae</taxon>
        <taxon>Ancylobacter</taxon>
    </lineage>
</organism>
<name>A0A839ZBK2_9HYPH</name>
<comment type="caution">
    <text evidence="1">The sequence shown here is derived from an EMBL/GenBank/DDBJ whole genome shotgun (WGS) entry which is preliminary data.</text>
</comment>
<dbReference type="RefSeq" id="WP_183190327.1">
    <property type="nucleotide sequence ID" value="NZ_JACICD010000005.1"/>
</dbReference>
<evidence type="ECO:0000313" key="2">
    <source>
        <dbReference type="Proteomes" id="UP000533469"/>
    </source>
</evidence>